<evidence type="ECO:0000256" key="3">
    <source>
        <dbReference type="ARBA" id="ARBA00005130"/>
    </source>
</evidence>
<dbReference type="NCBIfam" id="TIGR01910">
    <property type="entry name" value="DapE-ArgE"/>
    <property type="match status" value="1"/>
</dbReference>
<sequence length="410" mass="44417">MSHTDSLEEVVLGELIGVDTSVPPGRNYLEALKVAGERLEAAGFRVDYPVTPMNVARSRVRENVVLEGERVNMVARILRGESKRRLLLNAHIDVVPPGPNWSHDPFKLSVEGEKLFGRGASDNKGSVAAITTAATRLASSTDFEGELIVAFTCDEEIGGRSGLGYLVENGLKADAAIVGDGSIRTVGIAANGCMRFDVRVRGQAAHSSRNWLGVNAVEKAALVIDALAQLNRRLGERRSSVPADPDSGVDYLRPSLTVAMIRGGVKENVVPPLCEITVDRRLIPEETWEEAKAEVLGVLEALKSKDPKLDYEVDFEPQNHFSYKVSPNEEIVQLYASSWSRVMGREPLIVGGLGCVDACYLAAKGIPVVTGGVSRTGNNVHANDEFVLRSDIKSFSKIVELTALNYLKRA</sequence>
<keyword evidence="10" id="KW-0862">Zinc</keyword>
<evidence type="ECO:0000256" key="8">
    <source>
        <dbReference type="ARBA" id="ARBA00022723"/>
    </source>
</evidence>
<dbReference type="Pfam" id="PF07687">
    <property type="entry name" value="M20_dimer"/>
    <property type="match status" value="1"/>
</dbReference>
<dbReference type="UniPathway" id="UPA00034">
    <property type="reaction ID" value="UER00021"/>
</dbReference>
<evidence type="ECO:0000256" key="2">
    <source>
        <dbReference type="ARBA" id="ARBA00001947"/>
    </source>
</evidence>
<dbReference type="SUPFAM" id="SSF53187">
    <property type="entry name" value="Zn-dependent exopeptidases"/>
    <property type="match status" value="1"/>
</dbReference>
<dbReference type="GO" id="GO:0046872">
    <property type="term" value="F:metal ion binding"/>
    <property type="evidence" value="ECO:0007669"/>
    <property type="project" value="UniProtKB-KW"/>
</dbReference>
<evidence type="ECO:0000256" key="10">
    <source>
        <dbReference type="ARBA" id="ARBA00022833"/>
    </source>
</evidence>
<dbReference type="Pfam" id="PF01546">
    <property type="entry name" value="Peptidase_M20"/>
    <property type="match status" value="1"/>
</dbReference>
<comment type="cofactor">
    <cofactor evidence="1">
        <name>Co(2+)</name>
        <dbReference type="ChEBI" id="CHEBI:48828"/>
    </cofactor>
</comment>
<proteinExistence type="inferred from homology"/>
<evidence type="ECO:0000256" key="1">
    <source>
        <dbReference type="ARBA" id="ARBA00001941"/>
    </source>
</evidence>
<dbReference type="EC" id="3.5.1.18" evidence="5"/>
<evidence type="ECO:0000313" key="14">
    <source>
        <dbReference type="EMBL" id="PSN88748.1"/>
    </source>
</evidence>
<dbReference type="PANTHER" id="PTHR43808">
    <property type="entry name" value="ACETYLORNITHINE DEACETYLASE"/>
    <property type="match status" value="1"/>
</dbReference>
<dbReference type="PROSITE" id="PS00758">
    <property type="entry name" value="ARGE_DAPE_CPG2_1"/>
    <property type="match status" value="1"/>
</dbReference>
<dbReference type="InterPro" id="IPR002933">
    <property type="entry name" value="Peptidase_M20"/>
</dbReference>
<evidence type="ECO:0000256" key="4">
    <source>
        <dbReference type="ARBA" id="ARBA00006247"/>
    </source>
</evidence>
<dbReference type="PANTHER" id="PTHR43808:SF8">
    <property type="entry name" value="PEPTIDASE M20 DIMERISATION DOMAIN-CONTAINING PROTEIN"/>
    <property type="match status" value="1"/>
</dbReference>
<keyword evidence="11" id="KW-0170">Cobalt</keyword>
<dbReference type="SUPFAM" id="SSF55031">
    <property type="entry name" value="Bacterial exopeptidase dimerisation domain"/>
    <property type="match status" value="1"/>
</dbReference>
<accession>A0A2R6AQW5</accession>
<keyword evidence="9" id="KW-0378">Hydrolase</keyword>
<evidence type="ECO:0000256" key="11">
    <source>
        <dbReference type="ARBA" id="ARBA00023285"/>
    </source>
</evidence>
<evidence type="ECO:0000256" key="9">
    <source>
        <dbReference type="ARBA" id="ARBA00022801"/>
    </source>
</evidence>
<dbReference type="GO" id="GO:0009014">
    <property type="term" value="F:succinyl-diaminopimelate desuccinylase activity"/>
    <property type="evidence" value="ECO:0007669"/>
    <property type="project" value="UniProtKB-EC"/>
</dbReference>
<comment type="pathway">
    <text evidence="3">Amino-acid biosynthesis; L-lysine biosynthesis via DAP pathway; LL-2,6-diaminopimelate from (S)-tetrahydrodipicolinate (succinylase route): step 3/3.</text>
</comment>
<dbReference type="InterPro" id="IPR050072">
    <property type="entry name" value="Peptidase_M20A"/>
</dbReference>
<keyword evidence="7" id="KW-0028">Amino-acid biosynthesis</keyword>
<evidence type="ECO:0000256" key="7">
    <source>
        <dbReference type="ARBA" id="ARBA00022605"/>
    </source>
</evidence>
<comment type="cofactor">
    <cofactor evidence="2">
        <name>Zn(2+)</name>
        <dbReference type="ChEBI" id="CHEBI:29105"/>
    </cofactor>
</comment>
<name>A0A2R6AQW5_9ARCH</name>
<keyword evidence="8" id="KW-0479">Metal-binding</keyword>
<comment type="caution">
    <text evidence="14">The sequence shown here is derived from an EMBL/GenBank/DDBJ whole genome shotgun (WGS) entry which is preliminary data.</text>
</comment>
<evidence type="ECO:0000256" key="5">
    <source>
        <dbReference type="ARBA" id="ARBA00011921"/>
    </source>
</evidence>
<dbReference type="EMBL" id="NEXE01000113">
    <property type="protein sequence ID" value="PSN88748.1"/>
    <property type="molecule type" value="Genomic_DNA"/>
</dbReference>
<dbReference type="PROSITE" id="PS00759">
    <property type="entry name" value="ARGE_DAPE_CPG2_2"/>
    <property type="match status" value="1"/>
</dbReference>
<reference evidence="14 15" key="1">
    <citation type="submission" date="2017-04" db="EMBL/GenBank/DDBJ databases">
        <title>Novel microbial lineages endemic to geothermal iron-oxide mats fill important gaps in the evolutionary history of Archaea.</title>
        <authorList>
            <person name="Jay Z.J."/>
            <person name="Beam J.P."/>
            <person name="Dlakic M."/>
            <person name="Rusch D.B."/>
            <person name="Kozubal M.A."/>
            <person name="Inskeep W.P."/>
        </authorList>
    </citation>
    <scope>NUCLEOTIDE SEQUENCE [LARGE SCALE GENOMIC DNA]</scope>
    <source>
        <strain evidence="14">OSP_D</strain>
    </source>
</reference>
<gene>
    <name evidence="14" type="ORF">B9Q03_09060</name>
</gene>
<evidence type="ECO:0000256" key="6">
    <source>
        <dbReference type="ARBA" id="ARBA00016853"/>
    </source>
</evidence>
<evidence type="ECO:0000313" key="15">
    <source>
        <dbReference type="Proteomes" id="UP000240322"/>
    </source>
</evidence>
<dbReference type="Gene3D" id="3.30.70.360">
    <property type="match status" value="1"/>
</dbReference>
<protein>
    <recommendedName>
        <fullName evidence="6">Probable succinyl-diaminopimelate desuccinylase</fullName>
        <ecNumber evidence="5">3.5.1.18</ecNumber>
    </recommendedName>
</protein>
<evidence type="ECO:0000256" key="12">
    <source>
        <dbReference type="ARBA" id="ARBA00051301"/>
    </source>
</evidence>
<dbReference type="Gene3D" id="3.40.630.10">
    <property type="entry name" value="Zn peptidases"/>
    <property type="match status" value="1"/>
</dbReference>
<dbReference type="GO" id="GO:0009089">
    <property type="term" value="P:lysine biosynthetic process via diaminopimelate"/>
    <property type="evidence" value="ECO:0007669"/>
    <property type="project" value="UniProtKB-UniPathway"/>
</dbReference>
<dbReference type="InterPro" id="IPR001261">
    <property type="entry name" value="ArgE/DapE_CS"/>
</dbReference>
<dbReference type="InterPro" id="IPR011650">
    <property type="entry name" value="Peptidase_M20_dimer"/>
</dbReference>
<comment type="similarity">
    <text evidence="4">Belongs to the peptidase M20A family.</text>
</comment>
<comment type="catalytic activity">
    <reaction evidence="12">
        <text>N-succinyl-(2S,6S)-2,6-diaminopimelate + H2O = (2S,6S)-2,6-diaminopimelate + succinate</text>
        <dbReference type="Rhea" id="RHEA:22608"/>
        <dbReference type="ChEBI" id="CHEBI:15377"/>
        <dbReference type="ChEBI" id="CHEBI:30031"/>
        <dbReference type="ChEBI" id="CHEBI:57609"/>
        <dbReference type="ChEBI" id="CHEBI:58087"/>
        <dbReference type="EC" id="3.5.1.18"/>
    </reaction>
</comment>
<feature type="domain" description="Peptidase M20 dimerisation" evidence="13">
    <location>
        <begin position="189"/>
        <end position="305"/>
    </location>
</feature>
<dbReference type="InterPro" id="IPR010182">
    <property type="entry name" value="ArgE/DapE"/>
</dbReference>
<dbReference type="AlphaFoldDB" id="A0A2R6AQW5"/>
<dbReference type="InterPro" id="IPR036264">
    <property type="entry name" value="Bact_exopeptidase_dim_dom"/>
</dbReference>
<dbReference type="Proteomes" id="UP000240322">
    <property type="component" value="Unassembled WGS sequence"/>
</dbReference>
<organism evidence="14 15">
    <name type="scientific">Candidatus Marsarchaeota G2 archaeon OSP_D</name>
    <dbReference type="NCBI Taxonomy" id="1978157"/>
    <lineage>
        <taxon>Archaea</taxon>
        <taxon>Candidatus Marsarchaeota</taxon>
        <taxon>Candidatus Marsarchaeota group 2</taxon>
    </lineage>
</organism>
<evidence type="ECO:0000259" key="13">
    <source>
        <dbReference type="Pfam" id="PF07687"/>
    </source>
</evidence>